<proteinExistence type="predicted"/>
<feature type="domain" description="Secretion system C-terminal sorting" evidence="2">
    <location>
        <begin position="542"/>
        <end position="612"/>
    </location>
</feature>
<gene>
    <name evidence="3" type="ORF">I5M32_07740</name>
</gene>
<dbReference type="NCBIfam" id="TIGR04183">
    <property type="entry name" value="Por_Secre_tail"/>
    <property type="match status" value="1"/>
</dbReference>
<comment type="caution">
    <text evidence="3">The sequence shown here is derived from an EMBL/GenBank/DDBJ whole genome shotgun (WGS) entry which is preliminary data.</text>
</comment>
<dbReference type="EMBL" id="JAEHFY010000009">
    <property type="protein sequence ID" value="MBK0382849.1"/>
    <property type="molecule type" value="Genomic_DNA"/>
</dbReference>
<dbReference type="Gene3D" id="2.60.40.10">
    <property type="entry name" value="Immunoglobulins"/>
    <property type="match status" value="1"/>
</dbReference>
<feature type="chain" id="PRO_5046227169" evidence="1">
    <location>
        <begin position="22"/>
        <end position="614"/>
    </location>
</feature>
<name>A0ABS1BIY3_9SPHI</name>
<protein>
    <submittedName>
        <fullName evidence="3">T9SS type A sorting domain-containing protein</fullName>
    </submittedName>
</protein>
<dbReference type="RefSeq" id="WP_200585630.1">
    <property type="nucleotide sequence ID" value="NZ_JAEHFY010000009.1"/>
</dbReference>
<organism evidence="3 4">
    <name type="scientific">Pedobacter segetis</name>
    <dbReference type="NCBI Taxonomy" id="2793069"/>
    <lineage>
        <taxon>Bacteria</taxon>
        <taxon>Pseudomonadati</taxon>
        <taxon>Bacteroidota</taxon>
        <taxon>Sphingobacteriia</taxon>
        <taxon>Sphingobacteriales</taxon>
        <taxon>Sphingobacteriaceae</taxon>
        <taxon>Pedobacter</taxon>
    </lineage>
</organism>
<dbReference type="InterPro" id="IPR013783">
    <property type="entry name" value="Ig-like_fold"/>
</dbReference>
<keyword evidence="4" id="KW-1185">Reference proteome</keyword>
<evidence type="ECO:0000259" key="2">
    <source>
        <dbReference type="Pfam" id="PF18962"/>
    </source>
</evidence>
<dbReference type="InterPro" id="IPR026444">
    <property type="entry name" value="Secre_tail"/>
</dbReference>
<keyword evidence="1" id="KW-0732">Signal</keyword>
<feature type="signal peptide" evidence="1">
    <location>
        <begin position="1"/>
        <end position="21"/>
    </location>
</feature>
<dbReference type="Proteomes" id="UP000660024">
    <property type="component" value="Unassembled WGS sequence"/>
</dbReference>
<evidence type="ECO:0000256" key="1">
    <source>
        <dbReference type="SAM" id="SignalP"/>
    </source>
</evidence>
<sequence>MLNFYNKKRLLLCTMVFSALASSASEKINDEKPKFHQTDKQKVDYFKARYQYPLLPNFEVFNGIDLSAKKIQQSSFVSKNQSVFLNRKSNTGISNAPTAFTAGNLLVVVVDPTSSGSSAITLNEYSTSGTVGAVHSIDNTQYSLATGNQGEGLGNLSQNGNYFSLGVYNAPAGTQNIASTTSSAYPRVILRLSADETLDTVQLTNTFNKGDIFGAVCDDNGTKFWAGGSTSSGGVAGLVFKEKGTTAAPVNITGNNLRSPQIFGGTLYISGNVGTIGSTDVVRLASFSTPLPETASSPINLNNSDLSKTIANGGVQVDIYQYVVADMDGTPGPDVVYVSNVNGSNTPGIKKYVLESGSWNYKYTIVNGTSQFRGLTGERSGSDVILYGVADGNKIIKVIDANALTNLTTAPTPSVLVTASSTQQFRGISFTPGSPSTLPLTLESFGAKVRDHFNQLSWQTASEVNSSHFVVEKSIDGKQFNEIGSVDAVNTSGTHNYQFVDKDLSHYTVYYRLKMVDLDGTFKYSSVVAVKGLQTLDVEVCPIPTKNQISLDYPEVKKEGQAEIYNTVGQVKLSFKLPSGSTHLDQNLSNLKTGIYWLRLDIDGVKTTKKIIKE</sequence>
<accession>A0ABS1BIY3</accession>
<reference evidence="3 4" key="1">
    <citation type="submission" date="2020-12" db="EMBL/GenBank/DDBJ databases">
        <title>Bacterial novel species Pedobacter sp. SD-b isolated from soil.</title>
        <authorList>
            <person name="Jung H.-Y."/>
        </authorList>
    </citation>
    <scope>NUCLEOTIDE SEQUENCE [LARGE SCALE GENOMIC DNA]</scope>
    <source>
        <strain evidence="3 4">SD-b</strain>
    </source>
</reference>
<evidence type="ECO:0000313" key="3">
    <source>
        <dbReference type="EMBL" id="MBK0382849.1"/>
    </source>
</evidence>
<dbReference type="Pfam" id="PF18962">
    <property type="entry name" value="Por_Secre_tail"/>
    <property type="match status" value="1"/>
</dbReference>
<evidence type="ECO:0000313" key="4">
    <source>
        <dbReference type="Proteomes" id="UP000660024"/>
    </source>
</evidence>